<comment type="caution">
    <text evidence="2">The sequence shown here is derived from an EMBL/GenBank/DDBJ whole genome shotgun (WGS) entry which is preliminary data.</text>
</comment>
<dbReference type="GeneID" id="94829438"/>
<keyword evidence="3" id="KW-1185">Reference proteome</keyword>
<evidence type="ECO:0000313" key="2">
    <source>
        <dbReference type="EMBL" id="OHS97795.1"/>
    </source>
</evidence>
<proteinExistence type="predicted"/>
<feature type="region of interest" description="Disordered" evidence="1">
    <location>
        <begin position="228"/>
        <end position="274"/>
    </location>
</feature>
<dbReference type="AlphaFoldDB" id="A0A1J4JJU3"/>
<evidence type="ECO:0008006" key="4">
    <source>
        <dbReference type="Google" id="ProtNLM"/>
    </source>
</evidence>
<evidence type="ECO:0000256" key="1">
    <source>
        <dbReference type="SAM" id="MobiDB-lite"/>
    </source>
</evidence>
<feature type="compositionally biased region" description="Low complexity" evidence="1">
    <location>
        <begin position="228"/>
        <end position="254"/>
    </location>
</feature>
<feature type="compositionally biased region" description="Basic and acidic residues" evidence="1">
    <location>
        <begin position="372"/>
        <end position="381"/>
    </location>
</feature>
<sequence>MVKSLKNLESKDKRKMNPSQDLIGCDGVVSLFLRSGKMITLPPSLSPPLNITLRVKNGEFSRSFKPVSYNDGFPYWNQHLQIPVHVHASSRHPSNALYLSLEVLDQNQGENAYYVIGVIILHLHDLVPLSQYKTSFRFFSPDKVATPVIGLVKMDVKFMYGIYGYGYSMQIDEHALQSKSENKNILFPKIEPKSFGSDMFDTKDSQQILINRFQSLFPGNFDLAKEWNSNSDYNNAENNQNNNKNKNSNNNHSNDNSDNRNNDQDVFNPNHRTTRKARLENLKKMVMQENHNLSFDLDENAHIIQDQAKEIIVNLVNVRFMNSYMHNSVDVQNRNSEFSTIYTTMGLKNNHEKGNNKKTRNDDKISGNNQEKTNERNSEKGKSKKNKEKKRKYEYSSDQNSMELDEISNSDEKSSSTPTRSLTNSYADNSVSIRSSLSSYSSDSDDYSIDL</sequence>
<gene>
    <name evidence="2" type="ORF">TRFO_09211</name>
</gene>
<evidence type="ECO:0000313" key="3">
    <source>
        <dbReference type="Proteomes" id="UP000179807"/>
    </source>
</evidence>
<dbReference type="VEuPathDB" id="TrichDB:TRFO_09211"/>
<dbReference type="RefSeq" id="XP_068350932.1">
    <property type="nucleotide sequence ID" value="XM_068494734.1"/>
</dbReference>
<accession>A0A1J4JJU3</accession>
<organism evidence="2 3">
    <name type="scientific">Tritrichomonas foetus</name>
    <dbReference type="NCBI Taxonomy" id="1144522"/>
    <lineage>
        <taxon>Eukaryota</taxon>
        <taxon>Metamonada</taxon>
        <taxon>Parabasalia</taxon>
        <taxon>Tritrichomonadida</taxon>
        <taxon>Tritrichomonadidae</taxon>
        <taxon>Tritrichomonas</taxon>
    </lineage>
</organism>
<reference evidence="2" key="1">
    <citation type="submission" date="2016-10" db="EMBL/GenBank/DDBJ databases">
        <authorList>
            <person name="Benchimol M."/>
            <person name="Almeida L.G."/>
            <person name="Vasconcelos A.T."/>
            <person name="Perreira-Neves A."/>
            <person name="Rosa I.A."/>
            <person name="Tasca T."/>
            <person name="Bogo M.R."/>
            <person name="de Souza W."/>
        </authorList>
    </citation>
    <scope>NUCLEOTIDE SEQUENCE [LARGE SCALE GENOMIC DNA]</scope>
    <source>
        <strain evidence="2">K</strain>
    </source>
</reference>
<feature type="compositionally biased region" description="Polar residues" evidence="1">
    <location>
        <begin position="415"/>
        <end position="429"/>
    </location>
</feature>
<protein>
    <recommendedName>
        <fullName evidence="4">C2 domain-containing protein</fullName>
    </recommendedName>
</protein>
<feature type="compositionally biased region" description="Low complexity" evidence="1">
    <location>
        <begin position="430"/>
        <end position="442"/>
    </location>
</feature>
<name>A0A1J4JJU3_9EUKA</name>
<dbReference type="Proteomes" id="UP000179807">
    <property type="component" value="Unassembled WGS sequence"/>
</dbReference>
<feature type="compositionally biased region" description="Basic and acidic residues" evidence="1">
    <location>
        <begin position="349"/>
        <end position="365"/>
    </location>
</feature>
<dbReference type="EMBL" id="MLAK01001093">
    <property type="protein sequence ID" value="OHS97795.1"/>
    <property type="molecule type" value="Genomic_DNA"/>
</dbReference>
<dbReference type="OrthoDB" id="2144823at2759"/>
<feature type="region of interest" description="Disordered" evidence="1">
    <location>
        <begin position="347"/>
        <end position="451"/>
    </location>
</feature>
<feature type="compositionally biased region" description="Basic residues" evidence="1">
    <location>
        <begin position="382"/>
        <end position="392"/>
    </location>
</feature>